<reference evidence="5 6" key="1">
    <citation type="submission" date="2020-01" db="EMBL/GenBank/DDBJ databases">
        <title>Pseudarthrobacter psychrotolerans sp. nov., isolated from antarctic soil.</title>
        <authorList>
            <person name="Shin Y."/>
            <person name="Park W."/>
        </authorList>
    </citation>
    <scope>NUCLEOTIDE SEQUENCE [LARGE SCALE GENOMIC DNA]</scope>
    <source>
        <strain evidence="5 6">YJ56</strain>
    </source>
</reference>
<dbReference type="EMBL" id="CP047898">
    <property type="protein sequence ID" value="QHK22148.1"/>
    <property type="molecule type" value="Genomic_DNA"/>
</dbReference>
<dbReference type="SMART" id="SM00345">
    <property type="entry name" value="HTH_GNTR"/>
    <property type="match status" value="1"/>
</dbReference>
<dbReference type="SUPFAM" id="SSF46785">
    <property type="entry name" value="Winged helix' DNA-binding domain"/>
    <property type="match status" value="1"/>
</dbReference>
<dbReference type="Gene3D" id="1.20.120.530">
    <property type="entry name" value="GntR ligand-binding domain-like"/>
    <property type="match status" value="1"/>
</dbReference>
<evidence type="ECO:0000313" key="5">
    <source>
        <dbReference type="EMBL" id="QHK22148.1"/>
    </source>
</evidence>
<gene>
    <name evidence="5" type="ORF">GU243_03115</name>
</gene>
<dbReference type="InterPro" id="IPR036388">
    <property type="entry name" value="WH-like_DNA-bd_sf"/>
</dbReference>
<evidence type="ECO:0000313" key="6">
    <source>
        <dbReference type="Proteomes" id="UP000464186"/>
    </source>
</evidence>
<name>A0A6P1NST5_9MICC</name>
<organism evidence="5 6">
    <name type="scientific">Pseudarthrobacter psychrotolerans</name>
    <dbReference type="NCBI Taxonomy" id="2697569"/>
    <lineage>
        <taxon>Bacteria</taxon>
        <taxon>Bacillati</taxon>
        <taxon>Actinomycetota</taxon>
        <taxon>Actinomycetes</taxon>
        <taxon>Micrococcales</taxon>
        <taxon>Micrococcaceae</taxon>
        <taxon>Pseudarthrobacter</taxon>
    </lineage>
</organism>
<dbReference type="InterPro" id="IPR008920">
    <property type="entry name" value="TF_FadR/GntR_C"/>
</dbReference>
<keyword evidence="3" id="KW-0804">Transcription</keyword>
<dbReference type="PROSITE" id="PS50949">
    <property type="entry name" value="HTH_GNTR"/>
    <property type="match status" value="1"/>
</dbReference>
<evidence type="ECO:0000256" key="3">
    <source>
        <dbReference type="ARBA" id="ARBA00023163"/>
    </source>
</evidence>
<dbReference type="Pfam" id="PF07729">
    <property type="entry name" value="FCD"/>
    <property type="match status" value="1"/>
</dbReference>
<feature type="domain" description="HTH gntR-type" evidence="4">
    <location>
        <begin position="8"/>
        <end position="75"/>
    </location>
</feature>
<dbReference type="Proteomes" id="UP000464186">
    <property type="component" value="Chromosome"/>
</dbReference>
<dbReference type="AlphaFoldDB" id="A0A6P1NST5"/>
<proteinExistence type="predicted"/>
<keyword evidence="2" id="KW-0238">DNA-binding</keyword>
<dbReference type="PANTHER" id="PTHR43537:SF24">
    <property type="entry name" value="GLUCONATE OPERON TRANSCRIPTIONAL REPRESSOR"/>
    <property type="match status" value="1"/>
</dbReference>
<keyword evidence="6" id="KW-1185">Reference proteome</keyword>
<accession>A0A6P1NST5</accession>
<sequence>MTRPVTPTLVADQVYEVLENAILTGTLESGSPLRVRDLAAMVGTSVMPVREAIRRLEEARLATRIPHKGAVVRTFTAIELIHIYDVRTILEVQAATQGAPNVSRKNLREMESSCEKMQEAVAEGRIIDALDLDEEVLRTLYRASGNPVLVSIIEQLWLQCRPYKVIGATEALAKNDNTLWTPQPALVQALIDGDTAATTTITADSLASALRRLELRLETQ</sequence>
<dbReference type="SMART" id="SM00895">
    <property type="entry name" value="FCD"/>
    <property type="match status" value="1"/>
</dbReference>
<dbReference type="InterPro" id="IPR011711">
    <property type="entry name" value="GntR_C"/>
</dbReference>
<keyword evidence="1" id="KW-0805">Transcription regulation</keyword>
<dbReference type="GO" id="GO:0003700">
    <property type="term" value="F:DNA-binding transcription factor activity"/>
    <property type="evidence" value="ECO:0007669"/>
    <property type="project" value="InterPro"/>
</dbReference>
<protein>
    <submittedName>
        <fullName evidence="5">FCD domain-containing protein</fullName>
    </submittedName>
</protein>
<dbReference type="Gene3D" id="1.10.10.10">
    <property type="entry name" value="Winged helix-like DNA-binding domain superfamily/Winged helix DNA-binding domain"/>
    <property type="match status" value="1"/>
</dbReference>
<dbReference type="InterPro" id="IPR000524">
    <property type="entry name" value="Tscrpt_reg_HTH_GntR"/>
</dbReference>
<dbReference type="SUPFAM" id="SSF48008">
    <property type="entry name" value="GntR ligand-binding domain-like"/>
    <property type="match status" value="1"/>
</dbReference>
<dbReference type="PANTHER" id="PTHR43537">
    <property type="entry name" value="TRANSCRIPTIONAL REGULATOR, GNTR FAMILY"/>
    <property type="match status" value="1"/>
</dbReference>
<dbReference type="InterPro" id="IPR036390">
    <property type="entry name" value="WH_DNA-bd_sf"/>
</dbReference>
<dbReference type="CDD" id="cd07377">
    <property type="entry name" value="WHTH_GntR"/>
    <property type="match status" value="1"/>
</dbReference>
<evidence type="ECO:0000259" key="4">
    <source>
        <dbReference type="PROSITE" id="PS50949"/>
    </source>
</evidence>
<dbReference type="Pfam" id="PF00392">
    <property type="entry name" value="GntR"/>
    <property type="match status" value="1"/>
</dbReference>
<evidence type="ECO:0000256" key="1">
    <source>
        <dbReference type="ARBA" id="ARBA00023015"/>
    </source>
</evidence>
<dbReference type="GO" id="GO:0003677">
    <property type="term" value="F:DNA binding"/>
    <property type="evidence" value="ECO:0007669"/>
    <property type="project" value="UniProtKB-KW"/>
</dbReference>
<evidence type="ECO:0000256" key="2">
    <source>
        <dbReference type="ARBA" id="ARBA00023125"/>
    </source>
</evidence>
<dbReference type="KEGG" id="psey:GU243_03115"/>